<protein>
    <submittedName>
        <fullName evidence="1">Uncharacterized protein</fullName>
    </submittedName>
</protein>
<evidence type="ECO:0000313" key="2">
    <source>
        <dbReference type="Proteomes" id="UP000821845"/>
    </source>
</evidence>
<gene>
    <name evidence="1" type="ORF">HPB50_023711</name>
</gene>
<proteinExistence type="predicted"/>
<accession>A0ACB7T918</accession>
<name>A0ACB7T918_HYAAI</name>
<dbReference type="Proteomes" id="UP000821845">
    <property type="component" value="Chromosome 11"/>
</dbReference>
<organism evidence="1 2">
    <name type="scientific">Hyalomma asiaticum</name>
    <name type="common">Tick</name>
    <dbReference type="NCBI Taxonomy" id="266040"/>
    <lineage>
        <taxon>Eukaryota</taxon>
        <taxon>Metazoa</taxon>
        <taxon>Ecdysozoa</taxon>
        <taxon>Arthropoda</taxon>
        <taxon>Chelicerata</taxon>
        <taxon>Arachnida</taxon>
        <taxon>Acari</taxon>
        <taxon>Parasitiformes</taxon>
        <taxon>Ixodida</taxon>
        <taxon>Ixodoidea</taxon>
        <taxon>Ixodidae</taxon>
        <taxon>Hyalomminae</taxon>
        <taxon>Hyalomma</taxon>
    </lineage>
</organism>
<evidence type="ECO:0000313" key="1">
    <source>
        <dbReference type="EMBL" id="KAH6941902.1"/>
    </source>
</evidence>
<dbReference type="EMBL" id="CM023491">
    <property type="protein sequence ID" value="KAH6941902.1"/>
    <property type="molecule type" value="Genomic_DNA"/>
</dbReference>
<reference evidence="1" key="1">
    <citation type="submission" date="2020-05" db="EMBL/GenBank/DDBJ databases">
        <title>Large-scale comparative analyses of tick genomes elucidate their genetic diversity and vector capacities.</title>
        <authorList>
            <person name="Jia N."/>
            <person name="Wang J."/>
            <person name="Shi W."/>
            <person name="Du L."/>
            <person name="Sun Y."/>
            <person name="Zhan W."/>
            <person name="Jiang J."/>
            <person name="Wang Q."/>
            <person name="Zhang B."/>
            <person name="Ji P."/>
            <person name="Sakyi L.B."/>
            <person name="Cui X."/>
            <person name="Yuan T."/>
            <person name="Jiang B."/>
            <person name="Yang W."/>
            <person name="Lam T.T.-Y."/>
            <person name="Chang Q."/>
            <person name="Ding S."/>
            <person name="Wang X."/>
            <person name="Zhu J."/>
            <person name="Ruan X."/>
            <person name="Zhao L."/>
            <person name="Wei J."/>
            <person name="Que T."/>
            <person name="Du C."/>
            <person name="Cheng J."/>
            <person name="Dai P."/>
            <person name="Han X."/>
            <person name="Huang E."/>
            <person name="Gao Y."/>
            <person name="Liu J."/>
            <person name="Shao H."/>
            <person name="Ye R."/>
            <person name="Li L."/>
            <person name="Wei W."/>
            <person name="Wang X."/>
            <person name="Wang C."/>
            <person name="Yang T."/>
            <person name="Huo Q."/>
            <person name="Li W."/>
            <person name="Guo W."/>
            <person name="Chen H."/>
            <person name="Zhou L."/>
            <person name="Ni X."/>
            <person name="Tian J."/>
            <person name="Zhou Y."/>
            <person name="Sheng Y."/>
            <person name="Liu T."/>
            <person name="Pan Y."/>
            <person name="Xia L."/>
            <person name="Li J."/>
            <person name="Zhao F."/>
            <person name="Cao W."/>
        </authorList>
    </citation>
    <scope>NUCLEOTIDE SEQUENCE</scope>
    <source>
        <strain evidence="1">Hyas-2018</strain>
    </source>
</reference>
<comment type="caution">
    <text evidence="1">The sequence shown here is derived from an EMBL/GenBank/DDBJ whole genome shotgun (WGS) entry which is preliminary data.</text>
</comment>
<keyword evidence="2" id="KW-1185">Reference proteome</keyword>
<sequence>MYPQLFQQHQSAFERAEDDDEVTSKACRACTGGRRTQIRTRFAAGRTAVPGLPSTDSIPAGVARSGSREAHPALSSETATGRPAVVPPRKSRKRRSRERF</sequence>